<feature type="compositionally biased region" description="Acidic residues" evidence="1">
    <location>
        <begin position="125"/>
        <end position="136"/>
    </location>
</feature>
<feature type="compositionally biased region" description="Basic and acidic residues" evidence="1">
    <location>
        <begin position="141"/>
        <end position="150"/>
    </location>
</feature>
<gene>
    <name evidence="2" type="ORF">HAX54_011404</name>
</gene>
<organism evidence="2 3">
    <name type="scientific">Datura stramonium</name>
    <name type="common">Jimsonweed</name>
    <name type="synonym">Common thornapple</name>
    <dbReference type="NCBI Taxonomy" id="4076"/>
    <lineage>
        <taxon>Eukaryota</taxon>
        <taxon>Viridiplantae</taxon>
        <taxon>Streptophyta</taxon>
        <taxon>Embryophyta</taxon>
        <taxon>Tracheophyta</taxon>
        <taxon>Spermatophyta</taxon>
        <taxon>Magnoliopsida</taxon>
        <taxon>eudicotyledons</taxon>
        <taxon>Gunneridae</taxon>
        <taxon>Pentapetalae</taxon>
        <taxon>asterids</taxon>
        <taxon>lamiids</taxon>
        <taxon>Solanales</taxon>
        <taxon>Solanaceae</taxon>
        <taxon>Solanoideae</taxon>
        <taxon>Datureae</taxon>
        <taxon>Datura</taxon>
    </lineage>
</organism>
<dbReference type="Proteomes" id="UP000823775">
    <property type="component" value="Unassembled WGS sequence"/>
</dbReference>
<sequence length="150" mass="16823">MVASEMLKYEYQSKTGLGVNSNGIIEPIQLNHQNDAFGLGHESTVGKARNMHFEKKVFISEHVPALGQGITSEPDECITKGIENLFIAMTIEDYGEEEMDLQMLTIRDAESGGLAELNHSQSANDEQDYEEYDESMMPENLPHEIEQLKS</sequence>
<evidence type="ECO:0008006" key="4">
    <source>
        <dbReference type="Google" id="ProtNLM"/>
    </source>
</evidence>
<keyword evidence="3" id="KW-1185">Reference proteome</keyword>
<reference evidence="2 3" key="1">
    <citation type="journal article" date="2021" name="BMC Genomics">
        <title>Datura genome reveals duplications of psychoactive alkaloid biosynthetic genes and high mutation rate following tissue culture.</title>
        <authorList>
            <person name="Rajewski A."/>
            <person name="Carter-House D."/>
            <person name="Stajich J."/>
            <person name="Litt A."/>
        </authorList>
    </citation>
    <scope>NUCLEOTIDE SEQUENCE [LARGE SCALE GENOMIC DNA]</scope>
    <source>
        <strain evidence="2">AR-01</strain>
    </source>
</reference>
<evidence type="ECO:0000256" key="1">
    <source>
        <dbReference type="SAM" id="MobiDB-lite"/>
    </source>
</evidence>
<feature type="region of interest" description="Disordered" evidence="1">
    <location>
        <begin position="116"/>
        <end position="150"/>
    </location>
</feature>
<dbReference type="EMBL" id="JACEIK010001645">
    <property type="protein sequence ID" value="MCD7471117.1"/>
    <property type="molecule type" value="Genomic_DNA"/>
</dbReference>
<comment type="caution">
    <text evidence="2">The sequence shown here is derived from an EMBL/GenBank/DDBJ whole genome shotgun (WGS) entry which is preliminary data.</text>
</comment>
<evidence type="ECO:0000313" key="3">
    <source>
        <dbReference type="Proteomes" id="UP000823775"/>
    </source>
</evidence>
<name>A0ABS8THZ0_DATST</name>
<proteinExistence type="predicted"/>
<evidence type="ECO:0000313" key="2">
    <source>
        <dbReference type="EMBL" id="MCD7471117.1"/>
    </source>
</evidence>
<protein>
    <recommendedName>
        <fullName evidence="4">G-patch domain-containing protein</fullName>
    </recommendedName>
</protein>
<accession>A0ABS8THZ0</accession>